<dbReference type="Gene3D" id="3.10.450.490">
    <property type="match status" value="1"/>
</dbReference>
<evidence type="ECO:0000256" key="5">
    <source>
        <dbReference type="ARBA" id="ARBA00022801"/>
    </source>
</evidence>
<feature type="active site" description="Proton donor" evidence="8">
    <location>
        <position position="501"/>
    </location>
</feature>
<dbReference type="Pfam" id="PF02868">
    <property type="entry name" value="Peptidase_M4_C"/>
    <property type="match status" value="1"/>
</dbReference>
<evidence type="ECO:0000256" key="6">
    <source>
        <dbReference type="ARBA" id="ARBA00022833"/>
    </source>
</evidence>
<dbReference type="InterPro" id="IPR013856">
    <property type="entry name" value="Peptidase_M4_domain"/>
</dbReference>
<name>A0A7H0IPB3_9ACTN</name>
<dbReference type="InterPro" id="IPR001570">
    <property type="entry name" value="Peptidase_M4_C_domain"/>
</dbReference>
<keyword evidence="5" id="KW-0378">Hydrolase</keyword>
<evidence type="ECO:0000256" key="8">
    <source>
        <dbReference type="PIRSR" id="PIRSR623612-1"/>
    </source>
</evidence>
<dbReference type="Gene3D" id="2.60.120.260">
    <property type="entry name" value="Galactose-binding domain-like"/>
    <property type="match status" value="1"/>
</dbReference>
<comment type="similarity">
    <text evidence="1">Belongs to the peptidase M4 family.</text>
</comment>
<keyword evidence="2" id="KW-0645">Protease</keyword>
<feature type="region of interest" description="Disordered" evidence="9">
    <location>
        <begin position="1"/>
        <end position="53"/>
    </location>
</feature>
<dbReference type="GO" id="GO:0006508">
    <property type="term" value="P:proteolysis"/>
    <property type="evidence" value="ECO:0007669"/>
    <property type="project" value="UniProtKB-KW"/>
</dbReference>
<evidence type="ECO:0000256" key="2">
    <source>
        <dbReference type="ARBA" id="ARBA00022670"/>
    </source>
</evidence>
<dbReference type="InterPro" id="IPR008979">
    <property type="entry name" value="Galactose-bd-like_sf"/>
</dbReference>
<dbReference type="FunFam" id="2.60.120.260:FF:000149">
    <property type="entry name" value="Leupeptin-inactivating enzyme 1"/>
    <property type="match status" value="1"/>
</dbReference>
<dbReference type="SUPFAM" id="SSF55486">
    <property type="entry name" value="Metalloproteases ('zincins'), catalytic domain"/>
    <property type="match status" value="1"/>
</dbReference>
<sequence length="802" mass="83019">MTIHGTECHSSVSRSPILHRRTSGGTRAPTGPSTRGRTQKETPLPRRSRLLPRRRRAALLALTAAGALLAVGTQTGGATAAPDQGAATGKTIRATPRAGAAQLALTPAQRTSLLKSATAQAATTARSLALGTQEKLVVRDVIKDADGTVHTRYERTYAGLPVLGGDLVVHSLKDGRTTASKASDARIAVPTVTPKISAATAAGKALGAAKNADVAKGETEKAPRLVVWAGDGKPVLAWETTVHGTQADGTPSELRVVTDAASGKQLLAEEGVHTGTGTGQYNGTVPLGSTLSGSTYQLVDGERAGHRTYDLGQGTSGTGTLFTDADDVWGNGLPSNRQTAGVDVAFGAAATWDYYKEVFGRNGIRNDGVAAYSRAHYGNSYVNAFWQDSCFCMTYGDGSGNANPLTSLDVAAHEMTHGVTAATANLTYSGESGGLNEATSDIFAAAVEFYENLPADPGDYLVGEKININGDGTPLRYMDKPSRDGSSHDNWSPGLGNVDVHYSSGPANHFFYLLSEGSGAKTVNGVAYDSPTYDGKSVTGIGVQNAAKIWYRALTTYMTSSTNYAGARTATLSAAADLFGAYSPTYLAVADAWAGINVGSRIALGVNVEPIAAQVSGVGQSVSLQVNAYTTNTGAGLTYEATGLPAGLSISSSGLISGVPTTLGTSDVTLKVTDATGASVTQTFTWRVANIYANAARVDIPDNGAAVESPITITGRSGNASATTEVYVNIVHTYRGDLAVDLVAPDGSVYSLLDRSGGSADNVDQTFTVNASSEAVNGTWKLRVQDRAAIDIGYIARWQLTP</sequence>
<dbReference type="SUPFAM" id="SSF49785">
    <property type="entry name" value="Galactose-binding domain-like"/>
    <property type="match status" value="1"/>
</dbReference>
<organism evidence="11 12">
    <name type="scientific">Streptomyces roseirectus</name>
    <dbReference type="NCBI Taxonomy" id="2768066"/>
    <lineage>
        <taxon>Bacteria</taxon>
        <taxon>Bacillati</taxon>
        <taxon>Actinomycetota</taxon>
        <taxon>Actinomycetes</taxon>
        <taxon>Kitasatosporales</taxon>
        <taxon>Streptomycetaceae</taxon>
        <taxon>Streptomyces</taxon>
    </lineage>
</organism>
<dbReference type="InterPro" id="IPR013783">
    <property type="entry name" value="Ig-like_fold"/>
</dbReference>
<evidence type="ECO:0000256" key="4">
    <source>
        <dbReference type="ARBA" id="ARBA00022729"/>
    </source>
</evidence>
<dbReference type="InterPro" id="IPR027268">
    <property type="entry name" value="Peptidase_M4/M1_CTD_sf"/>
</dbReference>
<dbReference type="Gene3D" id="3.10.170.10">
    <property type="match status" value="1"/>
</dbReference>
<evidence type="ECO:0000256" key="7">
    <source>
        <dbReference type="ARBA" id="ARBA00023049"/>
    </source>
</evidence>
<dbReference type="InterPro" id="IPR002884">
    <property type="entry name" value="P_dom"/>
</dbReference>
<gene>
    <name evidence="11" type="ORF">IAG44_37715</name>
</gene>
<accession>A0A7H0IPB3</accession>
<dbReference type="GO" id="GO:0004222">
    <property type="term" value="F:metalloendopeptidase activity"/>
    <property type="evidence" value="ECO:0007669"/>
    <property type="project" value="InterPro"/>
</dbReference>
<keyword evidence="4" id="KW-0732">Signal</keyword>
<keyword evidence="7" id="KW-0482">Metalloprotease</keyword>
<keyword evidence="3" id="KW-0479">Metal-binding</keyword>
<dbReference type="Pfam" id="PF01447">
    <property type="entry name" value="Peptidase_M4"/>
    <property type="match status" value="1"/>
</dbReference>
<dbReference type="GO" id="GO:0004252">
    <property type="term" value="F:serine-type endopeptidase activity"/>
    <property type="evidence" value="ECO:0007669"/>
    <property type="project" value="InterPro"/>
</dbReference>
<evidence type="ECO:0000313" key="11">
    <source>
        <dbReference type="EMBL" id="QNP74629.1"/>
    </source>
</evidence>
<evidence type="ECO:0000256" key="1">
    <source>
        <dbReference type="ARBA" id="ARBA00009388"/>
    </source>
</evidence>
<dbReference type="GO" id="GO:0005509">
    <property type="term" value="F:calcium ion binding"/>
    <property type="evidence" value="ECO:0007669"/>
    <property type="project" value="InterPro"/>
</dbReference>
<dbReference type="AlphaFoldDB" id="A0A7H0IPB3"/>
<dbReference type="Pfam" id="PF01483">
    <property type="entry name" value="P_proprotein"/>
    <property type="match status" value="1"/>
</dbReference>
<dbReference type="CDD" id="cd09597">
    <property type="entry name" value="M4_TLP"/>
    <property type="match status" value="1"/>
</dbReference>
<feature type="domain" description="P/Homo B" evidence="10">
    <location>
        <begin position="679"/>
        <end position="802"/>
    </location>
</feature>
<keyword evidence="6" id="KW-0862">Zinc</keyword>
<evidence type="ECO:0000256" key="3">
    <source>
        <dbReference type="ARBA" id="ARBA00022723"/>
    </source>
</evidence>
<dbReference type="Gene3D" id="1.10.390.10">
    <property type="entry name" value="Neutral Protease Domain 2"/>
    <property type="match status" value="1"/>
</dbReference>
<reference evidence="11 12" key="1">
    <citation type="submission" date="2020-08" db="EMBL/GenBank/DDBJ databases">
        <title>A novel species.</title>
        <authorList>
            <person name="Gao J."/>
        </authorList>
    </citation>
    <scope>NUCLEOTIDE SEQUENCE [LARGE SCALE GENOMIC DNA]</scope>
    <source>
        <strain evidence="11 12">CRXT-G-22</strain>
    </source>
</reference>
<dbReference type="InterPro" id="IPR050728">
    <property type="entry name" value="Zinc_Metalloprotease_M4"/>
</dbReference>
<protein>
    <submittedName>
        <fullName evidence="11">M4 family metallopeptidase</fullName>
    </submittedName>
</protein>
<dbReference type="PANTHER" id="PTHR33794:SF1">
    <property type="entry name" value="BACILLOLYSIN"/>
    <property type="match status" value="1"/>
</dbReference>
<dbReference type="InterPro" id="IPR011096">
    <property type="entry name" value="FTP_domain"/>
</dbReference>
<evidence type="ECO:0000259" key="10">
    <source>
        <dbReference type="PROSITE" id="PS51829"/>
    </source>
</evidence>
<dbReference type="Gene3D" id="2.60.40.10">
    <property type="entry name" value="Immunoglobulins"/>
    <property type="match status" value="1"/>
</dbReference>
<feature type="active site" evidence="8">
    <location>
        <position position="414"/>
    </location>
</feature>
<keyword evidence="12" id="KW-1185">Reference proteome</keyword>
<dbReference type="SUPFAM" id="SSF49313">
    <property type="entry name" value="Cadherin-like"/>
    <property type="match status" value="1"/>
</dbReference>
<dbReference type="GO" id="GO:0005975">
    <property type="term" value="P:carbohydrate metabolic process"/>
    <property type="evidence" value="ECO:0007669"/>
    <property type="project" value="UniProtKB-ARBA"/>
</dbReference>
<evidence type="ECO:0000256" key="9">
    <source>
        <dbReference type="SAM" id="MobiDB-lite"/>
    </source>
</evidence>
<dbReference type="InterPro" id="IPR015919">
    <property type="entry name" value="Cadherin-like_sf"/>
</dbReference>
<dbReference type="PRINTS" id="PR00730">
    <property type="entry name" value="THERMOLYSIN"/>
</dbReference>
<dbReference type="PANTHER" id="PTHR33794">
    <property type="entry name" value="BACILLOLYSIN"/>
    <property type="match status" value="1"/>
</dbReference>
<dbReference type="GO" id="GO:0016020">
    <property type="term" value="C:membrane"/>
    <property type="evidence" value="ECO:0007669"/>
    <property type="project" value="InterPro"/>
</dbReference>
<evidence type="ECO:0000313" key="12">
    <source>
        <dbReference type="Proteomes" id="UP000516052"/>
    </source>
</evidence>
<dbReference type="Proteomes" id="UP000516052">
    <property type="component" value="Chromosome"/>
</dbReference>
<dbReference type="EMBL" id="CP060828">
    <property type="protein sequence ID" value="QNP74629.1"/>
    <property type="molecule type" value="Genomic_DNA"/>
</dbReference>
<dbReference type="KEGG" id="sroi:IAG44_37715"/>
<dbReference type="PROSITE" id="PS51829">
    <property type="entry name" value="P_HOMO_B"/>
    <property type="match status" value="1"/>
</dbReference>
<dbReference type="Pfam" id="PF07504">
    <property type="entry name" value="FTP"/>
    <property type="match status" value="1"/>
</dbReference>
<dbReference type="Pfam" id="PF05345">
    <property type="entry name" value="He_PIG"/>
    <property type="match status" value="1"/>
</dbReference>
<proteinExistence type="inferred from homology"/>
<dbReference type="InterPro" id="IPR023612">
    <property type="entry name" value="Peptidase_M4"/>
</dbReference>